<accession>A0AA35K1Q7</accession>
<gene>
    <name evidence="1" type="ORF">PODLI_1B026301</name>
</gene>
<dbReference type="Proteomes" id="UP001178461">
    <property type="component" value="Chromosome 3"/>
</dbReference>
<keyword evidence="2" id="KW-1185">Reference proteome</keyword>
<evidence type="ECO:0000313" key="2">
    <source>
        <dbReference type="Proteomes" id="UP001178461"/>
    </source>
</evidence>
<dbReference type="EMBL" id="OX395128">
    <property type="protein sequence ID" value="CAI5769154.1"/>
    <property type="molecule type" value="Genomic_DNA"/>
</dbReference>
<sequence>MLGSFCACESRESMLGRLRRAISLHVLHWHLRQNKKNVIQKKNSSWKTLKIWRKRSEACGDEIVAVSCQNAPPQAKAICWPSSGSSTCKMAVLISVGFLSAWTPYAAVSFWSIFHSSECCHIFLLNPQQPTTLFIYYTFSKT</sequence>
<protein>
    <submittedName>
        <fullName evidence="1">Uncharacterized protein</fullName>
    </submittedName>
</protein>
<dbReference type="AlphaFoldDB" id="A0AA35K1Q7"/>
<proteinExistence type="predicted"/>
<organism evidence="1 2">
    <name type="scientific">Podarcis lilfordi</name>
    <name type="common">Lilford's wall lizard</name>
    <dbReference type="NCBI Taxonomy" id="74358"/>
    <lineage>
        <taxon>Eukaryota</taxon>
        <taxon>Metazoa</taxon>
        <taxon>Chordata</taxon>
        <taxon>Craniata</taxon>
        <taxon>Vertebrata</taxon>
        <taxon>Euteleostomi</taxon>
        <taxon>Lepidosauria</taxon>
        <taxon>Squamata</taxon>
        <taxon>Bifurcata</taxon>
        <taxon>Unidentata</taxon>
        <taxon>Episquamata</taxon>
        <taxon>Laterata</taxon>
        <taxon>Lacertibaenia</taxon>
        <taxon>Lacertidae</taxon>
        <taxon>Podarcis</taxon>
    </lineage>
</organism>
<reference evidence="1" key="1">
    <citation type="submission" date="2022-12" db="EMBL/GenBank/DDBJ databases">
        <authorList>
            <person name="Alioto T."/>
            <person name="Alioto T."/>
            <person name="Gomez Garrido J."/>
        </authorList>
    </citation>
    <scope>NUCLEOTIDE SEQUENCE</scope>
</reference>
<evidence type="ECO:0000313" key="1">
    <source>
        <dbReference type="EMBL" id="CAI5769154.1"/>
    </source>
</evidence>
<name>A0AA35K1Q7_9SAUR</name>